<evidence type="ECO:0000256" key="4">
    <source>
        <dbReference type="ARBA" id="ARBA00022670"/>
    </source>
</evidence>
<keyword evidence="8 11" id="KW-1133">Transmembrane helix</keyword>
<comment type="cofactor">
    <cofactor evidence="1">
        <name>Zn(2+)</name>
        <dbReference type="ChEBI" id="CHEBI:29105"/>
    </cofactor>
</comment>
<evidence type="ECO:0000256" key="1">
    <source>
        <dbReference type="ARBA" id="ARBA00001947"/>
    </source>
</evidence>
<organism evidence="13 14">
    <name type="scientific">Enorma massiliensis</name>
    <dbReference type="NCBI Taxonomy" id="1472761"/>
    <lineage>
        <taxon>Bacteria</taxon>
        <taxon>Bacillati</taxon>
        <taxon>Actinomycetota</taxon>
        <taxon>Coriobacteriia</taxon>
        <taxon>Coriobacteriales</taxon>
        <taxon>Coriobacteriaceae</taxon>
        <taxon>Enorma</taxon>
    </lineage>
</organism>
<dbReference type="AlphaFoldDB" id="A0A1Y3UGE2"/>
<dbReference type="InterPro" id="IPR041489">
    <property type="entry name" value="PDZ_6"/>
</dbReference>
<dbReference type="Gene3D" id="2.30.42.10">
    <property type="match status" value="1"/>
</dbReference>
<gene>
    <name evidence="13" type="ORF">B5G21_00355</name>
</gene>
<comment type="subcellular location">
    <subcellularLocation>
        <location evidence="2">Membrane</location>
        <topology evidence="2">Multi-pass membrane protein</topology>
    </subcellularLocation>
</comment>
<dbReference type="EMBL" id="NFHO01000001">
    <property type="protein sequence ID" value="OUN44440.1"/>
    <property type="molecule type" value="Genomic_DNA"/>
</dbReference>
<keyword evidence="4" id="KW-0645">Protease</keyword>
<feature type="domain" description="PDZ" evidence="12">
    <location>
        <begin position="222"/>
        <end position="297"/>
    </location>
</feature>
<evidence type="ECO:0000313" key="13">
    <source>
        <dbReference type="EMBL" id="OUN44440.1"/>
    </source>
</evidence>
<evidence type="ECO:0000256" key="8">
    <source>
        <dbReference type="ARBA" id="ARBA00022989"/>
    </source>
</evidence>
<dbReference type="GO" id="GO:0016020">
    <property type="term" value="C:membrane"/>
    <property type="evidence" value="ECO:0007669"/>
    <property type="project" value="UniProtKB-SubCell"/>
</dbReference>
<evidence type="ECO:0000256" key="2">
    <source>
        <dbReference type="ARBA" id="ARBA00004141"/>
    </source>
</evidence>
<evidence type="ECO:0000256" key="5">
    <source>
        <dbReference type="ARBA" id="ARBA00022692"/>
    </source>
</evidence>
<dbReference type="Proteomes" id="UP000196560">
    <property type="component" value="Unassembled WGS sequence"/>
</dbReference>
<dbReference type="eggNOG" id="COG0750">
    <property type="taxonomic scope" value="Bacteria"/>
</dbReference>
<dbReference type="SUPFAM" id="SSF50156">
    <property type="entry name" value="PDZ domain-like"/>
    <property type="match status" value="1"/>
</dbReference>
<dbReference type="GO" id="GO:0006508">
    <property type="term" value="P:proteolysis"/>
    <property type="evidence" value="ECO:0007669"/>
    <property type="project" value="UniProtKB-KW"/>
</dbReference>
<feature type="transmembrane region" description="Helical" evidence="11">
    <location>
        <begin position="380"/>
        <end position="399"/>
    </location>
</feature>
<reference evidence="14" key="1">
    <citation type="submission" date="2017-04" db="EMBL/GenBank/DDBJ databases">
        <title>Function of individual gut microbiota members based on whole genome sequencing of pure cultures obtained from chicken caecum.</title>
        <authorList>
            <person name="Medvecky M."/>
            <person name="Cejkova D."/>
            <person name="Polansky O."/>
            <person name="Karasova D."/>
            <person name="Kubasova T."/>
            <person name="Cizek A."/>
            <person name="Rychlik I."/>
        </authorList>
    </citation>
    <scope>NUCLEOTIDE SEQUENCE [LARGE SCALE GENOMIC DNA]</scope>
    <source>
        <strain evidence="14">An70</strain>
    </source>
</reference>
<dbReference type="InterPro" id="IPR001478">
    <property type="entry name" value="PDZ"/>
</dbReference>
<evidence type="ECO:0000256" key="3">
    <source>
        <dbReference type="ARBA" id="ARBA00007931"/>
    </source>
</evidence>
<feature type="transmembrane region" description="Helical" evidence="11">
    <location>
        <begin position="204"/>
        <end position="226"/>
    </location>
</feature>
<dbReference type="Pfam" id="PF17820">
    <property type="entry name" value="PDZ_6"/>
    <property type="match status" value="1"/>
</dbReference>
<evidence type="ECO:0000313" key="14">
    <source>
        <dbReference type="Proteomes" id="UP000196560"/>
    </source>
</evidence>
<keyword evidence="6" id="KW-0378">Hydrolase</keyword>
<proteinExistence type="inferred from homology"/>
<keyword evidence="10 11" id="KW-0472">Membrane</keyword>
<dbReference type="PROSITE" id="PS50106">
    <property type="entry name" value="PDZ"/>
    <property type="match status" value="1"/>
</dbReference>
<keyword evidence="7" id="KW-0862">Zinc</keyword>
<evidence type="ECO:0000256" key="10">
    <source>
        <dbReference type="ARBA" id="ARBA00023136"/>
    </source>
</evidence>
<dbReference type="CDD" id="cd05709">
    <property type="entry name" value="S2P-M50"/>
    <property type="match status" value="1"/>
</dbReference>
<evidence type="ECO:0000256" key="7">
    <source>
        <dbReference type="ARBA" id="ARBA00022833"/>
    </source>
</evidence>
<keyword evidence="9" id="KW-0482">Metalloprotease</keyword>
<protein>
    <recommendedName>
        <fullName evidence="12">PDZ domain-containing protein</fullName>
    </recommendedName>
</protein>
<dbReference type="RefSeq" id="WP_087185587.1">
    <property type="nucleotide sequence ID" value="NZ_NFHO01000001.1"/>
</dbReference>
<dbReference type="GO" id="GO:0004222">
    <property type="term" value="F:metalloendopeptidase activity"/>
    <property type="evidence" value="ECO:0007669"/>
    <property type="project" value="InterPro"/>
</dbReference>
<sequence>MDTLVQVATTAFWGLLLLSALVFLHEGGHFLAARACGVRVTEYFLGLPCRFNLSHTSKRIGTKFGITPILLGGYAMICGMDPTSSPMAPAVLTFVHRRGTATLGDIAQELDCSEDEALEACLQLMEWGSIAPARDTASEGSNLDDSYPSAFAAVSRDAAGATIFDGRRFDRAHATREGEPWQPPMDENAFFELEKSRTYIGKGFWPRAFMLVAGILVNLITGLLLLMSIYSLVGIEVTVNENIVGSVEAGSAAEAAGLMPGDEIISIDGVKTQTWTDVYNAIQGAAGAGSFEITFIQSDTQHSATVELEAGEMLGIGIPTQVVRLNPVDSARLSISYVVETARSILDLFNPQHTMEMLENTTSIVGISVMSAQAAAQGPTTFLMLAALISFSLGLMNLLPIPPLDGGKLIIEIIQAVTRREVPLNVQSAISYVGIALFLALFVFVLRNDIIRFIL</sequence>
<evidence type="ECO:0000259" key="12">
    <source>
        <dbReference type="PROSITE" id="PS50106"/>
    </source>
</evidence>
<dbReference type="InterPro" id="IPR008915">
    <property type="entry name" value="Peptidase_M50"/>
</dbReference>
<accession>A0A1Y3UGE2</accession>
<evidence type="ECO:0000256" key="9">
    <source>
        <dbReference type="ARBA" id="ARBA00023049"/>
    </source>
</evidence>
<name>A0A1Y3UGE2_9ACTN</name>
<dbReference type="PANTHER" id="PTHR42837">
    <property type="entry name" value="REGULATOR OF SIGMA-E PROTEASE RSEP"/>
    <property type="match status" value="1"/>
</dbReference>
<dbReference type="InterPro" id="IPR004387">
    <property type="entry name" value="Pept_M50_Zn"/>
</dbReference>
<keyword evidence="5 11" id="KW-0812">Transmembrane</keyword>
<dbReference type="SMART" id="SM00228">
    <property type="entry name" value="PDZ"/>
    <property type="match status" value="1"/>
</dbReference>
<comment type="caution">
    <text evidence="13">The sequence shown here is derived from an EMBL/GenBank/DDBJ whole genome shotgun (WGS) entry which is preliminary data.</text>
</comment>
<dbReference type="InterPro" id="IPR036034">
    <property type="entry name" value="PDZ_sf"/>
</dbReference>
<evidence type="ECO:0000256" key="6">
    <source>
        <dbReference type="ARBA" id="ARBA00022801"/>
    </source>
</evidence>
<dbReference type="Pfam" id="PF02163">
    <property type="entry name" value="Peptidase_M50"/>
    <property type="match status" value="1"/>
</dbReference>
<keyword evidence="14" id="KW-1185">Reference proteome</keyword>
<evidence type="ECO:0000256" key="11">
    <source>
        <dbReference type="SAM" id="Phobius"/>
    </source>
</evidence>
<dbReference type="PANTHER" id="PTHR42837:SF2">
    <property type="entry name" value="MEMBRANE METALLOPROTEASE ARASP2, CHLOROPLASTIC-RELATED"/>
    <property type="match status" value="1"/>
</dbReference>
<comment type="similarity">
    <text evidence="3">Belongs to the peptidase M50B family.</text>
</comment>
<dbReference type="STRING" id="1118060.GCA_000311845_01033"/>
<feature type="transmembrane region" description="Helical" evidence="11">
    <location>
        <begin position="429"/>
        <end position="446"/>
    </location>
</feature>